<evidence type="ECO:0000313" key="2">
    <source>
        <dbReference type="EMBL" id="BCA95881.1"/>
    </source>
</evidence>
<dbReference type="Proteomes" id="UP000502894">
    <property type="component" value="Chromosome"/>
</dbReference>
<evidence type="ECO:0000256" key="1">
    <source>
        <dbReference type="SAM" id="Phobius"/>
    </source>
</evidence>
<feature type="transmembrane region" description="Helical" evidence="1">
    <location>
        <begin position="410"/>
        <end position="432"/>
    </location>
</feature>
<keyword evidence="1" id="KW-0812">Transmembrane</keyword>
<keyword evidence="1" id="KW-0472">Membrane</keyword>
<protein>
    <submittedName>
        <fullName evidence="2">Uncharacterized protein</fullName>
    </submittedName>
</protein>
<proteinExistence type="predicted"/>
<dbReference type="KEGG" id="lant:TUM19329_22420"/>
<dbReference type="AlphaFoldDB" id="A0A6F8T601"/>
<sequence>MTSSIKIPLCMYKDAAETANAMYNTQHEIQKKTDSVIISVDYSSGSGSTPAERLLDQVIAELQPRIASSNDISQRANYISDLGRILPLIVPGLQKEIKDFLIRKSRTGTLLQLKDRIVDAPMQVKERYIDLDINIFYSYIEKMVREEGYLAQLVRTYLKLDQKNWIFADLDLLNNFTKNTDTNAKKLKLALLNKTEPLFISTTTGNHAFAVKVDFHRQTLFLANPGEDDRNCESVIEQLKQITGCIHVISVITKKLDREEDIPFNDLCTVDSLALAQMMMEHPILSEECLNNTFLKTGVYVNRAISETDEIENRDEMDSELSIHQPPVCTTNSLNTPSIHEHLISLLVQTSTEDSQNGARRLDNDQKIVVENPPSVSCNFKMQILGGFITALGASAVAIAFIALNAGTFGIAGLVLAGVGIAATLAGVGLFARSSIKKYENTQPNMEQPMALLYMH</sequence>
<dbReference type="EMBL" id="AP022839">
    <property type="protein sequence ID" value="BCA95881.1"/>
    <property type="molecule type" value="Genomic_DNA"/>
</dbReference>
<gene>
    <name evidence="2" type="ORF">TUM19329_22420</name>
</gene>
<keyword evidence="3" id="KW-1185">Reference proteome</keyword>
<keyword evidence="1" id="KW-1133">Transmembrane helix</keyword>
<accession>A0A6F8T601</accession>
<feature type="transmembrane region" description="Helical" evidence="1">
    <location>
        <begin position="384"/>
        <end position="404"/>
    </location>
</feature>
<organism evidence="2 3">
    <name type="scientific">Legionella antarctica</name>
    <dbReference type="NCBI Taxonomy" id="2708020"/>
    <lineage>
        <taxon>Bacteria</taxon>
        <taxon>Pseudomonadati</taxon>
        <taxon>Pseudomonadota</taxon>
        <taxon>Gammaproteobacteria</taxon>
        <taxon>Legionellales</taxon>
        <taxon>Legionellaceae</taxon>
        <taxon>Legionella</taxon>
    </lineage>
</organism>
<dbReference type="RefSeq" id="WP_173237364.1">
    <property type="nucleotide sequence ID" value="NZ_AP022839.1"/>
</dbReference>
<evidence type="ECO:0000313" key="3">
    <source>
        <dbReference type="Proteomes" id="UP000502894"/>
    </source>
</evidence>
<reference evidence="2" key="1">
    <citation type="journal article" date="2020" name="Microbiol. Resour. Announc.">
        <title>Complete Genome Sequence of Novel Psychrotolerant Legionella Strain TUM19329, Isolated from Antarctic Lake Sediment.</title>
        <authorList>
            <person name="Shimada S."/>
            <person name="Nakai R."/>
            <person name="Aoki K."/>
            <person name="Shimoeda N."/>
            <person name="Ohno G."/>
            <person name="Miyazaki Y."/>
            <person name="Kudoh S."/>
            <person name="Imura S."/>
            <person name="Watanabe K."/>
            <person name="Ishii Y."/>
            <person name="Tateda K."/>
        </authorList>
    </citation>
    <scope>NUCLEOTIDE SEQUENCE [LARGE SCALE GENOMIC DNA]</scope>
    <source>
        <strain evidence="2">TUM19329</strain>
    </source>
</reference>
<name>A0A6F8T601_9GAMM</name>